<organism evidence="1 2">
    <name type="scientific">Diplogelasinospora grovesii</name>
    <dbReference type="NCBI Taxonomy" id="303347"/>
    <lineage>
        <taxon>Eukaryota</taxon>
        <taxon>Fungi</taxon>
        <taxon>Dikarya</taxon>
        <taxon>Ascomycota</taxon>
        <taxon>Pezizomycotina</taxon>
        <taxon>Sordariomycetes</taxon>
        <taxon>Sordariomycetidae</taxon>
        <taxon>Sordariales</taxon>
        <taxon>Diplogelasinosporaceae</taxon>
        <taxon>Diplogelasinospora</taxon>
    </lineage>
</organism>
<sequence length="205" mass="23517">MSLLIDLDASKSSHRYVQLFFPSRHLTPASSFRLFHFASPSVSDMEEVVDVWAESDRSKHEDPAFEARRSEILVTESTYFPQDQPWILRNLTMREFVRSEAIALKPRYIRGPDILVLSFGEVVLSRICWSTSSSVGINDTTNISRGVWAGHRFDITTLARHEGETSGAGWSDVSDEVAREIASIWKSEYGADLRDELWYWYGYRS</sequence>
<reference evidence="2" key="1">
    <citation type="journal article" date="2023" name="Mol. Phylogenet. Evol.">
        <title>Genome-scale phylogeny and comparative genomics of the fungal order Sordariales.</title>
        <authorList>
            <person name="Hensen N."/>
            <person name="Bonometti L."/>
            <person name="Westerberg I."/>
            <person name="Brannstrom I.O."/>
            <person name="Guillou S."/>
            <person name="Cros-Aarteil S."/>
            <person name="Calhoun S."/>
            <person name="Haridas S."/>
            <person name="Kuo A."/>
            <person name="Mondo S."/>
            <person name="Pangilinan J."/>
            <person name="Riley R."/>
            <person name="LaButti K."/>
            <person name="Andreopoulos B."/>
            <person name="Lipzen A."/>
            <person name="Chen C."/>
            <person name="Yan M."/>
            <person name="Daum C."/>
            <person name="Ng V."/>
            <person name="Clum A."/>
            <person name="Steindorff A."/>
            <person name="Ohm R.A."/>
            <person name="Martin F."/>
            <person name="Silar P."/>
            <person name="Natvig D.O."/>
            <person name="Lalanne C."/>
            <person name="Gautier V."/>
            <person name="Ament-Velasquez S.L."/>
            <person name="Kruys A."/>
            <person name="Hutchinson M.I."/>
            <person name="Powell A.J."/>
            <person name="Barry K."/>
            <person name="Miller A.N."/>
            <person name="Grigoriev I.V."/>
            <person name="Debuchy R."/>
            <person name="Gladieux P."/>
            <person name="Hiltunen Thoren M."/>
            <person name="Johannesson H."/>
        </authorList>
    </citation>
    <scope>NUCLEOTIDE SEQUENCE [LARGE SCALE GENOMIC DNA]</scope>
    <source>
        <strain evidence="2">CBS 340.73</strain>
    </source>
</reference>
<comment type="caution">
    <text evidence="1">The sequence shown here is derived from an EMBL/GenBank/DDBJ whole genome shotgun (WGS) entry which is preliminary data.</text>
</comment>
<accession>A0AAN6S2J1</accession>
<dbReference type="EMBL" id="MU853837">
    <property type="protein sequence ID" value="KAK3938090.1"/>
    <property type="molecule type" value="Genomic_DNA"/>
</dbReference>
<evidence type="ECO:0000313" key="2">
    <source>
        <dbReference type="Proteomes" id="UP001303473"/>
    </source>
</evidence>
<protein>
    <submittedName>
        <fullName evidence="1">Uncharacterized protein</fullName>
    </submittedName>
</protein>
<proteinExistence type="predicted"/>
<evidence type="ECO:0000313" key="1">
    <source>
        <dbReference type="EMBL" id="KAK3938090.1"/>
    </source>
</evidence>
<dbReference type="Proteomes" id="UP001303473">
    <property type="component" value="Unassembled WGS sequence"/>
</dbReference>
<name>A0AAN6S2J1_9PEZI</name>
<dbReference type="AlphaFoldDB" id="A0AAN6S2J1"/>
<gene>
    <name evidence="1" type="ORF">QBC46DRAFT_365724</name>
</gene>
<keyword evidence="2" id="KW-1185">Reference proteome</keyword>